<protein>
    <recommendedName>
        <fullName evidence="7">GATA-type domain-containing protein</fullName>
    </recommendedName>
</protein>
<keyword evidence="2" id="KW-0479">Metal-binding</keyword>
<proteinExistence type="predicted"/>
<feature type="domain" description="GATA-type" evidence="7">
    <location>
        <begin position="111"/>
        <end position="164"/>
    </location>
</feature>
<dbReference type="AlphaFoldDB" id="A0ABD2PTV9"/>
<evidence type="ECO:0000259" key="7">
    <source>
        <dbReference type="PROSITE" id="PS50114"/>
    </source>
</evidence>
<comment type="subcellular location">
    <subcellularLocation>
        <location evidence="1">Nucleus</location>
    </subcellularLocation>
</comment>
<comment type="caution">
    <text evidence="8">The sequence shown here is derived from an EMBL/GenBank/DDBJ whole genome shotgun (WGS) entry which is preliminary data.</text>
</comment>
<dbReference type="Gene3D" id="3.30.50.10">
    <property type="entry name" value="Erythroid Transcription Factor GATA-1, subunit A"/>
    <property type="match status" value="1"/>
</dbReference>
<dbReference type="Pfam" id="PF00320">
    <property type="entry name" value="GATA"/>
    <property type="match status" value="1"/>
</dbReference>
<dbReference type="EMBL" id="JBJKFK010002607">
    <property type="protein sequence ID" value="KAL3310865.1"/>
    <property type="molecule type" value="Genomic_DNA"/>
</dbReference>
<evidence type="ECO:0000313" key="9">
    <source>
        <dbReference type="Proteomes" id="UP001626550"/>
    </source>
</evidence>
<dbReference type="GO" id="GO:0008270">
    <property type="term" value="F:zinc ion binding"/>
    <property type="evidence" value="ECO:0007669"/>
    <property type="project" value="UniProtKB-KW"/>
</dbReference>
<dbReference type="PANTHER" id="PTHR10071">
    <property type="entry name" value="TRANSCRIPTION FACTOR GATA FAMILY MEMBER"/>
    <property type="match status" value="1"/>
</dbReference>
<dbReference type="PROSITE" id="PS50114">
    <property type="entry name" value="GATA_ZN_FINGER_2"/>
    <property type="match status" value="1"/>
</dbReference>
<name>A0ABD2PTV9_9PLAT</name>
<keyword evidence="3 6" id="KW-0863">Zinc-finger</keyword>
<keyword evidence="5" id="KW-0539">Nucleus</keyword>
<keyword evidence="9" id="KW-1185">Reference proteome</keyword>
<dbReference type="GO" id="GO:0005634">
    <property type="term" value="C:nucleus"/>
    <property type="evidence" value="ECO:0007669"/>
    <property type="project" value="UniProtKB-SubCell"/>
</dbReference>
<accession>A0ABD2PTV9</accession>
<dbReference type="PANTHER" id="PTHR10071:SF281">
    <property type="entry name" value="BOX A-BINDING FACTOR-RELATED"/>
    <property type="match status" value="1"/>
</dbReference>
<dbReference type="PROSITE" id="PS00344">
    <property type="entry name" value="GATA_ZN_FINGER_1"/>
    <property type="match status" value="1"/>
</dbReference>
<evidence type="ECO:0000256" key="5">
    <source>
        <dbReference type="ARBA" id="ARBA00023242"/>
    </source>
</evidence>
<keyword evidence="4" id="KW-0862">Zinc</keyword>
<evidence type="ECO:0000256" key="4">
    <source>
        <dbReference type="ARBA" id="ARBA00022833"/>
    </source>
</evidence>
<dbReference type="CDD" id="cd00202">
    <property type="entry name" value="ZnF_GATA"/>
    <property type="match status" value="1"/>
</dbReference>
<evidence type="ECO:0000256" key="2">
    <source>
        <dbReference type="ARBA" id="ARBA00022723"/>
    </source>
</evidence>
<dbReference type="InterPro" id="IPR013088">
    <property type="entry name" value="Znf_NHR/GATA"/>
</dbReference>
<evidence type="ECO:0000256" key="1">
    <source>
        <dbReference type="ARBA" id="ARBA00004123"/>
    </source>
</evidence>
<organism evidence="8 9">
    <name type="scientific">Cichlidogyrus casuarinus</name>
    <dbReference type="NCBI Taxonomy" id="1844966"/>
    <lineage>
        <taxon>Eukaryota</taxon>
        <taxon>Metazoa</taxon>
        <taxon>Spiralia</taxon>
        <taxon>Lophotrochozoa</taxon>
        <taxon>Platyhelminthes</taxon>
        <taxon>Monogenea</taxon>
        <taxon>Monopisthocotylea</taxon>
        <taxon>Dactylogyridea</taxon>
        <taxon>Ancyrocephalidae</taxon>
        <taxon>Cichlidogyrus</taxon>
    </lineage>
</organism>
<evidence type="ECO:0000313" key="8">
    <source>
        <dbReference type="EMBL" id="KAL3310865.1"/>
    </source>
</evidence>
<dbReference type="PRINTS" id="PR00619">
    <property type="entry name" value="GATAZNFINGER"/>
</dbReference>
<sequence length="231" mass="26894">MVFYCSSCNQLTESTGANYHTLLCDTCTNRHFFTPYTWDSSSLENEQPVNLSFLDELLATPPSTKETPDLFSIYHNLESSTQYLSDQYSHLLCTPPTPDELKRPSRKRIKKNEDMQCHNCHTRYTSLWRRDTQGFPICNACGLYYKMHKTHRPSNLQRIDSQPRRRRNSSEVLQPINYNKQFQPDFSVSTPNLVQLLNLPTNDVSDKFPPDTPKKLSPPNTIYPKRSLFSF</sequence>
<evidence type="ECO:0000256" key="6">
    <source>
        <dbReference type="PROSITE-ProRule" id="PRU00094"/>
    </source>
</evidence>
<dbReference type="InterPro" id="IPR039355">
    <property type="entry name" value="Transcription_factor_GATA"/>
</dbReference>
<gene>
    <name evidence="8" type="ORF">Ciccas_010563</name>
</gene>
<dbReference type="SMART" id="SM00401">
    <property type="entry name" value="ZnF_GATA"/>
    <property type="match status" value="1"/>
</dbReference>
<reference evidence="8 9" key="1">
    <citation type="submission" date="2024-11" db="EMBL/GenBank/DDBJ databases">
        <title>Adaptive evolution of stress response genes in parasites aligns with host niche diversity.</title>
        <authorList>
            <person name="Hahn C."/>
            <person name="Resl P."/>
        </authorList>
    </citation>
    <scope>NUCLEOTIDE SEQUENCE [LARGE SCALE GENOMIC DNA]</scope>
    <source>
        <strain evidence="8">EGGRZ-B1_66</strain>
        <tissue evidence="8">Body</tissue>
    </source>
</reference>
<evidence type="ECO:0000256" key="3">
    <source>
        <dbReference type="ARBA" id="ARBA00022771"/>
    </source>
</evidence>
<dbReference type="Proteomes" id="UP001626550">
    <property type="component" value="Unassembled WGS sequence"/>
</dbReference>
<dbReference type="InterPro" id="IPR000679">
    <property type="entry name" value="Znf_GATA"/>
</dbReference>
<dbReference type="SUPFAM" id="SSF57716">
    <property type="entry name" value="Glucocorticoid receptor-like (DNA-binding domain)"/>
    <property type="match status" value="1"/>
</dbReference>